<reference evidence="2" key="1">
    <citation type="submission" date="2020-08" db="EMBL/GenBank/DDBJ databases">
        <title>Genome public.</title>
        <authorList>
            <person name="Liu C."/>
            <person name="Sun Q."/>
        </authorList>
    </citation>
    <scope>NUCLEOTIDE SEQUENCE</scope>
    <source>
        <strain evidence="2">BX21</strain>
    </source>
</reference>
<protein>
    <submittedName>
        <fullName evidence="2">DUF4179 domain-containing protein</fullName>
    </submittedName>
</protein>
<feature type="domain" description="DUF4179" evidence="1">
    <location>
        <begin position="49"/>
        <end position="133"/>
    </location>
</feature>
<sequence>MKDSKSIYELLNNMKIDLNDYEKEELNDVEKQSLKRTFRSDTVRTFNFKKIASITAALVLTVGVLSQTDFGKGVYAAAESKISEITYSIGKSLGIERDIEPYANVVNQVVEDKGVAVKITDAIIDKDELILTTIFDTGREVNSFCLDYDVFINGKKINNGRSGTMGPIDESKNLYFAADYIDVKDIDTSSDIDIRIKIDEINYHLKDKEERIKGNWEFEFTANGEELNANTNVIPLEYQFNIDGIQYSLNEYRYNPVSQKIIGKINGKGRNDYDVELRGSDNLGNEVVFYLSRSNKDEMVFKYEDIKGDLSDGIESISLTPYATKFPEKSGRMNNDFKQVGEEFTIYLNN</sequence>
<comment type="caution">
    <text evidence="2">The sequence shown here is derived from an EMBL/GenBank/DDBJ whole genome shotgun (WGS) entry which is preliminary data.</text>
</comment>
<dbReference type="Gene3D" id="2.60.40.1630">
    <property type="entry name" value="bacillus anthracis domain"/>
    <property type="match status" value="1"/>
</dbReference>
<dbReference type="Proteomes" id="UP000601171">
    <property type="component" value="Unassembled WGS sequence"/>
</dbReference>
<keyword evidence="3" id="KW-1185">Reference proteome</keyword>
<evidence type="ECO:0000313" key="2">
    <source>
        <dbReference type="EMBL" id="MBC8587645.1"/>
    </source>
</evidence>
<evidence type="ECO:0000259" key="1">
    <source>
        <dbReference type="Pfam" id="PF13786"/>
    </source>
</evidence>
<dbReference type="InterPro" id="IPR025436">
    <property type="entry name" value="DUF4179"/>
</dbReference>
<dbReference type="EMBL" id="JACRTG010000016">
    <property type="protein sequence ID" value="MBC8587645.1"/>
    <property type="molecule type" value="Genomic_DNA"/>
</dbReference>
<dbReference type="Pfam" id="PF13786">
    <property type="entry name" value="DUF4179"/>
    <property type="match status" value="1"/>
</dbReference>
<gene>
    <name evidence="2" type="ORF">H8707_05255</name>
</gene>
<dbReference type="AlphaFoldDB" id="A0A926ESD0"/>
<proteinExistence type="predicted"/>
<accession>A0A926ESD0</accession>
<dbReference type="RefSeq" id="WP_262429099.1">
    <property type="nucleotide sequence ID" value="NZ_JACRTG010000016.1"/>
</dbReference>
<organism evidence="2 3">
    <name type="scientific">Paratissierella segnis</name>
    <dbReference type="NCBI Taxonomy" id="2763679"/>
    <lineage>
        <taxon>Bacteria</taxon>
        <taxon>Bacillati</taxon>
        <taxon>Bacillota</taxon>
        <taxon>Tissierellia</taxon>
        <taxon>Tissierellales</taxon>
        <taxon>Tissierellaceae</taxon>
        <taxon>Paratissierella</taxon>
    </lineage>
</organism>
<name>A0A926ESD0_9FIRM</name>
<evidence type="ECO:0000313" key="3">
    <source>
        <dbReference type="Proteomes" id="UP000601171"/>
    </source>
</evidence>